<sequence length="307" mass="34880">MTDIYLHVGAHKTGSTYLQHCLYNSPAFFAAQDCTLVTHPDFPDGTPPPEVIDDIVQWRRNPLDVPAPESLARFLDHLKGLPTKSALWTYEGFLGEMNLSVTPALYGRAPGIVRSLGELLDGTPTKIAFTVRSFPDYIESSYKWVIRNNRSIRFERYLDSIDLDRLTWRPAVEALRNTFGDDNVLVTSYEAYRADSPAGNHQILRHFFGSDVDLSQFNNLDNVEHNRSPNAKALEFARLVHAALRRAEVMTLEDRRYVNKRLVGFINDTFTAELDPEPPLLMDADLKRELHARYVKECQELGISLTG</sequence>
<accession>A0ABV3SX32</accession>
<dbReference type="Proteomes" id="UP001556631">
    <property type="component" value="Unassembled WGS sequence"/>
</dbReference>
<dbReference type="EMBL" id="JBFPJR010000002">
    <property type="protein sequence ID" value="MEX0426254.1"/>
    <property type="molecule type" value="Genomic_DNA"/>
</dbReference>
<gene>
    <name evidence="1" type="ORF">AB3X52_01390</name>
</gene>
<dbReference type="SUPFAM" id="SSF52540">
    <property type="entry name" value="P-loop containing nucleoside triphosphate hydrolases"/>
    <property type="match status" value="1"/>
</dbReference>
<evidence type="ECO:0008006" key="3">
    <source>
        <dbReference type="Google" id="ProtNLM"/>
    </source>
</evidence>
<dbReference type="InterPro" id="IPR027417">
    <property type="entry name" value="P-loop_NTPase"/>
</dbReference>
<dbReference type="Gene3D" id="3.40.50.300">
    <property type="entry name" value="P-loop containing nucleotide triphosphate hydrolases"/>
    <property type="match status" value="1"/>
</dbReference>
<keyword evidence="2" id="KW-1185">Reference proteome</keyword>
<comment type="caution">
    <text evidence="1">The sequence shown here is derived from an EMBL/GenBank/DDBJ whole genome shotgun (WGS) entry which is preliminary data.</text>
</comment>
<evidence type="ECO:0000313" key="2">
    <source>
        <dbReference type="Proteomes" id="UP001556631"/>
    </source>
</evidence>
<name>A0ABV3SX32_9ACTN</name>
<reference evidence="1 2" key="1">
    <citation type="submission" date="2024-07" db="EMBL/GenBank/DDBJ databases">
        <authorList>
            <person name="Lee S."/>
            <person name="Kang M."/>
        </authorList>
    </citation>
    <scope>NUCLEOTIDE SEQUENCE [LARGE SCALE GENOMIC DNA]</scope>
    <source>
        <strain evidence="1 2">DS6</strain>
    </source>
</reference>
<evidence type="ECO:0000313" key="1">
    <source>
        <dbReference type="EMBL" id="MEX0426254.1"/>
    </source>
</evidence>
<organism evidence="1 2">
    <name type="scientific">Nocardioides eburneus</name>
    <dbReference type="NCBI Taxonomy" id="3231482"/>
    <lineage>
        <taxon>Bacteria</taxon>
        <taxon>Bacillati</taxon>
        <taxon>Actinomycetota</taxon>
        <taxon>Actinomycetes</taxon>
        <taxon>Propionibacteriales</taxon>
        <taxon>Nocardioidaceae</taxon>
        <taxon>Nocardioides</taxon>
    </lineage>
</organism>
<dbReference type="RefSeq" id="WP_367990907.1">
    <property type="nucleotide sequence ID" value="NZ_JBFPJR010000002.1"/>
</dbReference>
<proteinExistence type="predicted"/>
<protein>
    <recommendedName>
        <fullName evidence="3">Sulfotransferase</fullName>
    </recommendedName>
</protein>